<dbReference type="GO" id="GO:0005102">
    <property type="term" value="F:signaling receptor binding"/>
    <property type="evidence" value="ECO:0007669"/>
    <property type="project" value="UniProtKB-ARBA"/>
</dbReference>
<dbReference type="InParanoid" id="H2YNM8"/>
<dbReference type="FunCoup" id="H2YNM8">
    <property type="interactions" value="2"/>
</dbReference>
<dbReference type="GO" id="GO:0010605">
    <property type="term" value="P:negative regulation of macromolecule metabolic process"/>
    <property type="evidence" value="ECO:0007669"/>
    <property type="project" value="UniProtKB-ARBA"/>
</dbReference>
<comment type="catalytic activity">
    <reaction evidence="16">
        <text>beta-D-glucosyl-(1&lt;-&gt;1)-N-octadecanoylsphing-4-enine + cholesterol = cholesteryl 3-beta-D-glucoside + N-octadecanoylsphing-4-enine</text>
        <dbReference type="Rhea" id="RHEA:70311"/>
        <dbReference type="ChEBI" id="CHEBI:16113"/>
        <dbReference type="ChEBI" id="CHEBI:17495"/>
        <dbReference type="ChEBI" id="CHEBI:72961"/>
        <dbReference type="ChEBI" id="CHEBI:84719"/>
    </reaction>
    <physiologicalReaction direction="left-to-right" evidence="16">
        <dbReference type="Rhea" id="RHEA:70312"/>
    </physiologicalReaction>
    <physiologicalReaction direction="right-to-left" evidence="16">
        <dbReference type="Rhea" id="RHEA:70313"/>
    </physiologicalReaction>
</comment>
<evidence type="ECO:0000256" key="6">
    <source>
        <dbReference type="ARBA" id="ARBA00005382"/>
    </source>
</evidence>
<keyword evidence="9 23" id="KW-0746">Sphingolipid metabolism</keyword>
<evidence type="ECO:0000256" key="13">
    <source>
        <dbReference type="ARBA" id="ARBA00033698"/>
    </source>
</evidence>
<dbReference type="GeneTree" id="ENSGT00390000009464"/>
<evidence type="ECO:0000256" key="12">
    <source>
        <dbReference type="ARBA" id="ARBA00033646"/>
    </source>
</evidence>
<comment type="catalytic activity">
    <reaction evidence="1">
        <text>a beta-D-glucosyl-(1&lt;-&gt;1')-N-acylsphing-4-enine + H2O = an N-acylsphing-4-enine + D-glucose</text>
        <dbReference type="Rhea" id="RHEA:13269"/>
        <dbReference type="ChEBI" id="CHEBI:4167"/>
        <dbReference type="ChEBI" id="CHEBI:15377"/>
        <dbReference type="ChEBI" id="CHEBI:22801"/>
        <dbReference type="ChEBI" id="CHEBI:52639"/>
        <dbReference type="EC" id="3.2.1.45"/>
    </reaction>
    <physiologicalReaction direction="left-to-right" evidence="1">
        <dbReference type="Rhea" id="RHEA:13270"/>
    </physiologicalReaction>
</comment>
<dbReference type="GO" id="GO:0030163">
    <property type="term" value="P:protein catabolic process"/>
    <property type="evidence" value="ECO:0007669"/>
    <property type="project" value="UniProtKB-ARBA"/>
</dbReference>
<keyword evidence="28" id="KW-1185">Reference proteome</keyword>
<keyword evidence="23" id="KW-0326">Glycosidase</keyword>
<evidence type="ECO:0000256" key="5">
    <source>
        <dbReference type="ARBA" id="ARBA00005189"/>
    </source>
</evidence>
<organism evidence="27 28">
    <name type="scientific">Ciona savignyi</name>
    <name type="common">Pacific transparent sea squirt</name>
    <dbReference type="NCBI Taxonomy" id="51511"/>
    <lineage>
        <taxon>Eukaryota</taxon>
        <taxon>Metazoa</taxon>
        <taxon>Chordata</taxon>
        <taxon>Tunicata</taxon>
        <taxon>Ascidiacea</taxon>
        <taxon>Phlebobranchia</taxon>
        <taxon>Cionidae</taxon>
        <taxon>Ciona</taxon>
    </lineage>
</organism>
<dbReference type="SUPFAM" id="SSF51445">
    <property type="entry name" value="(Trans)glycosidases"/>
    <property type="match status" value="1"/>
</dbReference>
<dbReference type="AlphaFoldDB" id="H2YNM8"/>
<evidence type="ECO:0000256" key="14">
    <source>
        <dbReference type="ARBA" id="ARBA00033703"/>
    </source>
</evidence>
<evidence type="ECO:0000256" key="1">
    <source>
        <dbReference type="ARBA" id="ARBA00001013"/>
    </source>
</evidence>
<evidence type="ECO:0000256" key="8">
    <source>
        <dbReference type="ARBA" id="ARBA00022801"/>
    </source>
</evidence>
<comment type="catalytic activity">
    <reaction evidence="20">
        <text>beta-D-glucosyl-(1&lt;-&gt;1')-N-(15Z-tetracosenoyl)-sphing-4-enine + cholesterol = N-(15Z-tetracosenoyl)-sphing-4-enine + cholesteryl 3-beta-D-glucoside</text>
        <dbReference type="Rhea" id="RHEA:70315"/>
        <dbReference type="ChEBI" id="CHEBI:16113"/>
        <dbReference type="ChEBI" id="CHEBI:17495"/>
        <dbReference type="ChEBI" id="CHEBI:74450"/>
        <dbReference type="ChEBI" id="CHEBI:76302"/>
    </reaction>
    <physiologicalReaction direction="left-to-right" evidence="20">
        <dbReference type="Rhea" id="RHEA:70316"/>
    </physiologicalReaction>
    <physiologicalReaction direction="right-to-left" evidence="20">
        <dbReference type="Rhea" id="RHEA:70317"/>
    </physiologicalReaction>
</comment>
<reference evidence="27" key="2">
    <citation type="submission" date="2025-08" db="UniProtKB">
        <authorList>
            <consortium name="Ensembl"/>
        </authorList>
    </citation>
    <scope>IDENTIFICATION</scope>
</reference>
<dbReference type="FunFam" id="3.20.20.80:FF:000030">
    <property type="entry name" value="Lysosomal acid glucosylceramidase"/>
    <property type="match status" value="1"/>
</dbReference>
<comment type="catalytic activity">
    <reaction evidence="11">
        <text>beta-D-xylosyl-(1&lt;-&gt;1')-N-(9Z-octadecenoyl)-sphing-4-enine + cholesterol = cholesteryl 3-beta-D-xyloside + N-(9Z-octadecenoyl)-sphing-4-enine</text>
        <dbReference type="Rhea" id="RHEA:70251"/>
        <dbReference type="ChEBI" id="CHEBI:16113"/>
        <dbReference type="ChEBI" id="CHEBI:77996"/>
        <dbReference type="ChEBI" id="CHEBI:189067"/>
        <dbReference type="ChEBI" id="CHEBI:189081"/>
    </reaction>
    <physiologicalReaction direction="left-to-right" evidence="11">
        <dbReference type="Rhea" id="RHEA:70252"/>
    </physiologicalReaction>
</comment>
<comment type="catalytic activity">
    <reaction evidence="13">
        <text>a beta-D-galactosyl-(1&lt;-&gt;1')-N-acylsphing-4-enine + H2O = an N-acylsphing-4-enine + D-galactose</text>
        <dbReference type="Rhea" id="RHEA:14297"/>
        <dbReference type="ChEBI" id="CHEBI:4139"/>
        <dbReference type="ChEBI" id="CHEBI:15377"/>
        <dbReference type="ChEBI" id="CHEBI:18390"/>
        <dbReference type="ChEBI" id="CHEBI:52639"/>
        <dbReference type="EC" id="3.2.1.46"/>
    </reaction>
    <physiologicalReaction direction="left-to-right" evidence="13">
        <dbReference type="Rhea" id="RHEA:14298"/>
    </physiologicalReaction>
</comment>
<protein>
    <recommendedName>
        <fullName evidence="23">Glucosylceramidase</fullName>
        <ecNumber evidence="23">3.2.1.45</ecNumber>
    </recommendedName>
</protein>
<dbReference type="GO" id="GO:0016758">
    <property type="term" value="F:hexosyltransferase activity"/>
    <property type="evidence" value="ECO:0007669"/>
    <property type="project" value="UniProtKB-ARBA"/>
</dbReference>
<evidence type="ECO:0000256" key="21">
    <source>
        <dbReference type="ARBA" id="ARBA00049379"/>
    </source>
</evidence>
<sequence length="519" mass="58464">FRNMRCVVLATGLVLLCLLQQGVSNSCIVRDYGHGSFVCVCNSTYCDTLETTRPVPLNSVNVYTTTKSKSRFNFTLERLEKLEGFEATQATISITDSKMYQIIKGFGGAATDAATINIKSLSSRTQHNLVSSYFGPLGIEYNIVRVPIASCDYSTREYTYLDTPGDFNLTTFALAKEDVQYKIPILKSILSISKRNISLYGSPWTAPAWLKTNNNEIGRGWLKGSAGDEYHKTWARYFTRFLEEYEKHGIKFWGLTAQNEPSNGFLIKSTWQSMGFTAEMQRDFIKTDLGPMLKKYNYGHIKLMILDDQRVFLPAFPEVVLADKEAAQYVSGIGVHWYWDWLVGPYVLSDTHNKFPETFILATEACNKDTPQPDLGKWDSGVKYSNSILDNLNNWAVGWVDWNMCLDLKGGPNWAQNFDDSPIIANASADEFYKQPMFYHMGHFSKFLVEGSTRIHSSGTNLPSSLKYVAAKTPSGDFVLVLLNTSSDNIPVTVIANDNMFNTTSPADSIQTFTWSKYK</sequence>
<dbReference type="InterPro" id="IPR033453">
    <property type="entry name" value="Glyco_hydro_30_TIM-barrel"/>
</dbReference>
<keyword evidence="7 24" id="KW-0732">Signal</keyword>
<comment type="catalytic activity">
    <reaction evidence="21">
        <text>beta-D-glucosyl-N-octanoylsphing-4E-enine + cholesterol = N-octanoylsphing-4-enine + cholesteryl 3-beta-D-glucoside</text>
        <dbReference type="Rhea" id="RHEA:70303"/>
        <dbReference type="ChEBI" id="CHEBI:16113"/>
        <dbReference type="ChEBI" id="CHEBI:17495"/>
        <dbReference type="ChEBI" id="CHEBI:45815"/>
        <dbReference type="ChEBI" id="CHEBI:65222"/>
    </reaction>
    <physiologicalReaction direction="left-to-right" evidence="21">
        <dbReference type="Rhea" id="RHEA:70304"/>
    </physiologicalReaction>
    <physiologicalReaction direction="right-to-left" evidence="21">
        <dbReference type="Rhea" id="RHEA:70305"/>
    </physiologicalReaction>
</comment>
<dbReference type="Pfam" id="PF17189">
    <property type="entry name" value="Glyco_hydro_30C"/>
    <property type="match status" value="1"/>
</dbReference>
<comment type="catalytic activity">
    <reaction evidence="17">
        <text>a beta-D-galactosyl-(1&lt;-&gt;1')-N-acylsphing-4-enine + cholesterol = cholesteryl 3-beta-D-galactoside + an N-acylsphing-4-enine</text>
        <dbReference type="Rhea" id="RHEA:70235"/>
        <dbReference type="ChEBI" id="CHEBI:16113"/>
        <dbReference type="ChEBI" id="CHEBI:18390"/>
        <dbReference type="ChEBI" id="CHEBI:52639"/>
        <dbReference type="ChEBI" id="CHEBI:189066"/>
    </reaction>
    <physiologicalReaction direction="left-to-right" evidence="17">
        <dbReference type="Rhea" id="RHEA:70236"/>
    </physiologicalReaction>
    <physiologicalReaction direction="right-to-left" evidence="17">
        <dbReference type="Rhea" id="RHEA:70237"/>
    </physiologicalReaction>
</comment>
<evidence type="ECO:0000256" key="4">
    <source>
        <dbReference type="ARBA" id="ARBA00004991"/>
    </source>
</evidence>
<reference evidence="28" key="1">
    <citation type="submission" date="2003-08" db="EMBL/GenBank/DDBJ databases">
        <authorList>
            <person name="Birren B."/>
            <person name="Nusbaum C."/>
            <person name="Abebe A."/>
            <person name="Abouelleil A."/>
            <person name="Adekoya E."/>
            <person name="Ait-zahra M."/>
            <person name="Allen N."/>
            <person name="Allen T."/>
            <person name="An P."/>
            <person name="Anderson M."/>
            <person name="Anderson S."/>
            <person name="Arachchi H."/>
            <person name="Armbruster J."/>
            <person name="Bachantsang P."/>
            <person name="Baldwin J."/>
            <person name="Barry A."/>
            <person name="Bayul T."/>
            <person name="Blitshsteyn B."/>
            <person name="Bloom T."/>
            <person name="Blye J."/>
            <person name="Boguslavskiy L."/>
            <person name="Borowsky M."/>
            <person name="Boukhgalter B."/>
            <person name="Brunache A."/>
            <person name="Butler J."/>
            <person name="Calixte N."/>
            <person name="Calvo S."/>
            <person name="Camarata J."/>
            <person name="Campo K."/>
            <person name="Chang J."/>
            <person name="Cheshatsang Y."/>
            <person name="Citroen M."/>
            <person name="Collymore A."/>
            <person name="Considine T."/>
            <person name="Cook A."/>
            <person name="Cooke P."/>
            <person name="Corum B."/>
            <person name="Cuomo C."/>
            <person name="David R."/>
            <person name="Dawoe T."/>
            <person name="Degray S."/>
            <person name="Dodge S."/>
            <person name="Dooley K."/>
            <person name="Dorje P."/>
            <person name="Dorjee K."/>
            <person name="Dorris L."/>
            <person name="Duffey N."/>
            <person name="Dupes A."/>
            <person name="Elkins T."/>
            <person name="Engels R."/>
            <person name="Erickson J."/>
            <person name="Farina A."/>
            <person name="Faro S."/>
            <person name="Ferreira P."/>
            <person name="Fischer H."/>
            <person name="Fitzgerald M."/>
            <person name="Foley K."/>
            <person name="Gage D."/>
            <person name="Galagan J."/>
            <person name="Gearin G."/>
            <person name="Gnerre S."/>
            <person name="Gnirke A."/>
            <person name="Goyette A."/>
            <person name="Graham J."/>
            <person name="Grandbois E."/>
            <person name="Gyaltsen K."/>
            <person name="Hafez N."/>
            <person name="Hagopian D."/>
            <person name="Hagos B."/>
            <person name="Hall J."/>
            <person name="Hatcher B."/>
            <person name="Heller A."/>
            <person name="Higgins H."/>
            <person name="Honan T."/>
            <person name="Horn A."/>
            <person name="Houde N."/>
            <person name="Hughes L."/>
            <person name="Hulme W."/>
            <person name="Husby E."/>
            <person name="Iliev I."/>
            <person name="Jaffe D."/>
            <person name="Jones C."/>
            <person name="Kamal M."/>
            <person name="Kamat A."/>
            <person name="Kamvysselis M."/>
            <person name="Karlsson E."/>
            <person name="Kells C."/>
            <person name="Kieu A."/>
            <person name="Kisner P."/>
            <person name="Kodira C."/>
            <person name="Kulbokas E."/>
            <person name="Labutti K."/>
            <person name="Lama D."/>
            <person name="Landers T."/>
            <person name="Leger J."/>
            <person name="Levine S."/>
            <person name="Lewis D."/>
            <person name="Lewis T."/>
            <person name="Lindblad-toh K."/>
            <person name="Liu X."/>
            <person name="Lokyitsang T."/>
            <person name="Lokyitsang Y."/>
            <person name="Lucien O."/>
            <person name="Lui A."/>
            <person name="Ma L.J."/>
            <person name="Mabbitt R."/>
            <person name="Macdonald J."/>
            <person name="Maclean C."/>
            <person name="Major J."/>
            <person name="Manning J."/>
            <person name="Marabella R."/>
            <person name="Maru K."/>
            <person name="Matthews C."/>
            <person name="Mauceli E."/>
            <person name="Mccarthy M."/>
            <person name="Mcdonough S."/>
            <person name="Mcghee T."/>
            <person name="Meldrim J."/>
            <person name="Meneus L."/>
            <person name="Mesirov J."/>
            <person name="Mihalev A."/>
            <person name="Mihova T."/>
            <person name="Mikkelsen T."/>
            <person name="Mlenga V."/>
            <person name="Moru K."/>
            <person name="Mozes J."/>
            <person name="Mulrain L."/>
            <person name="Munson G."/>
            <person name="Naylor J."/>
            <person name="Newes C."/>
            <person name="Nguyen C."/>
            <person name="Nguyen N."/>
            <person name="Nguyen T."/>
            <person name="Nicol R."/>
            <person name="Nielsen C."/>
            <person name="Nizzari M."/>
            <person name="Norbu C."/>
            <person name="Norbu N."/>
            <person name="O'donnell P."/>
            <person name="Okoawo O."/>
            <person name="O'leary S."/>
            <person name="Omotosho B."/>
            <person name="O'neill K."/>
            <person name="Osman S."/>
            <person name="Parker S."/>
            <person name="Perrin D."/>
            <person name="Phunkhang P."/>
            <person name="Piqani B."/>
            <person name="Purcell S."/>
            <person name="Rachupka T."/>
            <person name="Ramasamy U."/>
            <person name="Rameau R."/>
            <person name="Ray V."/>
            <person name="Raymond C."/>
            <person name="Retta R."/>
            <person name="Richardson S."/>
            <person name="Rise C."/>
            <person name="Rodriguez J."/>
            <person name="Rogers J."/>
            <person name="Rogov P."/>
            <person name="Rutman M."/>
            <person name="Schupbach R."/>
            <person name="Seaman C."/>
            <person name="Settipalli S."/>
            <person name="Sharpe T."/>
            <person name="Sheridan J."/>
            <person name="Sherpa N."/>
            <person name="Shi J."/>
            <person name="Smirnov S."/>
            <person name="Smith C."/>
            <person name="Sougnez C."/>
            <person name="Spencer B."/>
            <person name="Stalker J."/>
            <person name="Stange-thomann N."/>
            <person name="Stavropoulos S."/>
            <person name="Stetson K."/>
            <person name="Stone C."/>
            <person name="Stone S."/>
            <person name="Stubbs M."/>
            <person name="Talamas J."/>
            <person name="Tchuinga P."/>
            <person name="Tenzing P."/>
            <person name="Tesfaye S."/>
            <person name="Theodore J."/>
            <person name="Thoulutsang Y."/>
            <person name="Topham K."/>
            <person name="Towey S."/>
            <person name="Tsamla T."/>
            <person name="Tsomo N."/>
            <person name="Vallee D."/>
            <person name="Vassiliev H."/>
            <person name="Venkataraman V."/>
            <person name="Vinson J."/>
            <person name="Vo A."/>
            <person name="Wade C."/>
            <person name="Wang S."/>
            <person name="Wangchuk T."/>
            <person name="Wangdi T."/>
            <person name="Whittaker C."/>
            <person name="Wilkinson J."/>
            <person name="Wu Y."/>
            <person name="Wyman D."/>
            <person name="Yadav S."/>
            <person name="Yang S."/>
            <person name="Yang X."/>
            <person name="Yeager S."/>
            <person name="Yee E."/>
            <person name="Young G."/>
            <person name="Zainoun J."/>
            <person name="Zembeck L."/>
            <person name="Zimmer A."/>
            <person name="Zody M."/>
            <person name="Lander E."/>
        </authorList>
    </citation>
    <scope>NUCLEOTIDE SEQUENCE [LARGE SCALE GENOMIC DNA]</scope>
</reference>
<evidence type="ECO:0000256" key="15">
    <source>
        <dbReference type="ARBA" id="ARBA00048055"/>
    </source>
</evidence>
<dbReference type="InterPro" id="IPR001139">
    <property type="entry name" value="Glyco_hydro_30"/>
</dbReference>
<evidence type="ECO:0000256" key="2">
    <source>
        <dbReference type="ARBA" id="ARBA00004207"/>
    </source>
</evidence>
<reference evidence="27" key="3">
    <citation type="submission" date="2025-09" db="UniProtKB">
        <authorList>
            <consortium name="Ensembl"/>
        </authorList>
    </citation>
    <scope>IDENTIFICATION</scope>
</reference>
<dbReference type="GO" id="GO:0006914">
    <property type="term" value="P:autophagy"/>
    <property type="evidence" value="ECO:0007669"/>
    <property type="project" value="UniProtKB-ARBA"/>
</dbReference>
<evidence type="ECO:0000313" key="27">
    <source>
        <dbReference type="Ensembl" id="ENSCSAVP00000006935.1"/>
    </source>
</evidence>
<dbReference type="GO" id="GO:0004348">
    <property type="term" value="F:glucosylceramidase activity"/>
    <property type="evidence" value="ECO:0007669"/>
    <property type="project" value="UniProtKB-EC"/>
</dbReference>
<dbReference type="GO" id="GO:0032006">
    <property type="term" value="P:regulation of TOR signaling"/>
    <property type="evidence" value="ECO:0007669"/>
    <property type="project" value="UniProtKB-ARBA"/>
</dbReference>
<comment type="catalytic activity">
    <reaction evidence="19">
        <text>a beta-D-xylosyl-(1&lt;-&gt;1')-N-acylsphing-4-enine + cholesterol = cholesteryl 3-beta-D-xyloside + an N-acylsphing-4-enine</text>
        <dbReference type="Rhea" id="RHEA:70239"/>
        <dbReference type="ChEBI" id="CHEBI:16113"/>
        <dbReference type="ChEBI" id="CHEBI:52639"/>
        <dbReference type="ChEBI" id="CHEBI:189067"/>
        <dbReference type="ChEBI" id="CHEBI:189068"/>
    </reaction>
    <physiologicalReaction direction="left-to-right" evidence="19">
        <dbReference type="Rhea" id="RHEA:70240"/>
    </physiologicalReaction>
</comment>
<dbReference type="GO" id="GO:0007040">
    <property type="term" value="P:lysosome organization"/>
    <property type="evidence" value="ECO:0007669"/>
    <property type="project" value="UniProtKB-ARBA"/>
</dbReference>
<dbReference type="UniPathway" id="UPA00296"/>
<evidence type="ECO:0000256" key="24">
    <source>
        <dbReference type="SAM" id="SignalP"/>
    </source>
</evidence>
<evidence type="ECO:0000256" key="10">
    <source>
        <dbReference type="ARBA" id="ARBA00023098"/>
    </source>
</evidence>
<dbReference type="GO" id="GO:0051246">
    <property type="term" value="P:regulation of protein metabolic process"/>
    <property type="evidence" value="ECO:0007669"/>
    <property type="project" value="UniProtKB-ARBA"/>
</dbReference>
<dbReference type="Proteomes" id="UP000007875">
    <property type="component" value="Unassembled WGS sequence"/>
</dbReference>
<dbReference type="STRING" id="51511.ENSCSAVP00000006935"/>
<dbReference type="EC" id="3.2.1.45" evidence="23"/>
<feature type="chain" id="PRO_5003578456" description="Glucosylceramidase" evidence="24">
    <location>
        <begin position="25"/>
        <end position="519"/>
    </location>
</feature>
<evidence type="ECO:0000256" key="7">
    <source>
        <dbReference type="ARBA" id="ARBA00022729"/>
    </source>
</evidence>
<dbReference type="eggNOG" id="KOG2566">
    <property type="taxonomic scope" value="Eukaryota"/>
</dbReference>
<dbReference type="GO" id="GO:0016241">
    <property type="term" value="P:regulation of macroautophagy"/>
    <property type="evidence" value="ECO:0007669"/>
    <property type="project" value="UniProtKB-ARBA"/>
</dbReference>
<dbReference type="GO" id="GO:0006680">
    <property type="term" value="P:glucosylceramide catabolic process"/>
    <property type="evidence" value="ECO:0007669"/>
    <property type="project" value="UniProtKB-ARBA"/>
</dbReference>
<dbReference type="OMA" id="MQTENEC"/>
<keyword evidence="10 23" id="KW-0443">Lipid metabolism</keyword>
<feature type="signal peptide" evidence="24">
    <location>
        <begin position="1"/>
        <end position="24"/>
    </location>
</feature>
<comment type="catalytic activity">
    <reaction evidence="12">
        <text>cholesteryl 3-beta-D-glucoside + H2O = cholesterol + D-glucose</text>
        <dbReference type="Rhea" id="RHEA:11956"/>
        <dbReference type="ChEBI" id="CHEBI:4167"/>
        <dbReference type="ChEBI" id="CHEBI:15377"/>
        <dbReference type="ChEBI" id="CHEBI:16113"/>
        <dbReference type="ChEBI" id="CHEBI:17495"/>
    </reaction>
    <physiologicalReaction direction="left-to-right" evidence="12">
        <dbReference type="Rhea" id="RHEA:11957"/>
    </physiologicalReaction>
</comment>
<comment type="pathway">
    <text evidence="3">Steroid metabolism; cholesterol metabolism.</text>
</comment>
<dbReference type="GO" id="GO:0050295">
    <property type="term" value="F:steryl-beta-glucosidase activity"/>
    <property type="evidence" value="ECO:0007669"/>
    <property type="project" value="RHEA"/>
</dbReference>
<dbReference type="GO" id="GO:0042391">
    <property type="term" value="P:regulation of membrane potential"/>
    <property type="evidence" value="ECO:0007669"/>
    <property type="project" value="UniProtKB-ARBA"/>
</dbReference>
<dbReference type="GO" id="GO:0008203">
    <property type="term" value="P:cholesterol metabolic process"/>
    <property type="evidence" value="ECO:0007669"/>
    <property type="project" value="UniProtKB-UniPathway"/>
</dbReference>
<evidence type="ECO:0000256" key="16">
    <source>
        <dbReference type="ARBA" id="ARBA00048111"/>
    </source>
</evidence>
<comment type="catalytic activity">
    <reaction evidence="18">
        <text>beta-D-glucosyl-N-dodecanoylsphing-4-enine + cholesterol = N-dodecanoylsphing-4-enine + cholesteryl 3-beta-D-glucoside</text>
        <dbReference type="Rhea" id="RHEA:70307"/>
        <dbReference type="ChEBI" id="CHEBI:16113"/>
        <dbReference type="ChEBI" id="CHEBI:17495"/>
        <dbReference type="ChEBI" id="CHEBI:72956"/>
        <dbReference type="ChEBI" id="CHEBI:76297"/>
    </reaction>
    <physiologicalReaction direction="left-to-right" evidence="18">
        <dbReference type="Rhea" id="RHEA:70308"/>
    </physiologicalReaction>
    <physiologicalReaction direction="right-to-left" evidence="18">
        <dbReference type="Rhea" id="RHEA:70309"/>
    </physiologicalReaction>
</comment>
<proteinExistence type="inferred from homology"/>
<keyword evidence="8 23" id="KW-0378">Hydrolase</keyword>
<evidence type="ECO:0000256" key="17">
    <source>
        <dbReference type="ARBA" id="ARBA00048182"/>
    </source>
</evidence>
<comment type="pathway">
    <text evidence="4">Sphingolipid metabolism.</text>
</comment>
<evidence type="ECO:0000256" key="9">
    <source>
        <dbReference type="ARBA" id="ARBA00022919"/>
    </source>
</evidence>
<dbReference type="Gene3D" id="3.20.20.80">
    <property type="entry name" value="Glycosidases"/>
    <property type="match status" value="1"/>
</dbReference>
<evidence type="ECO:0000256" key="23">
    <source>
        <dbReference type="RuleBase" id="RU361188"/>
    </source>
</evidence>
<dbReference type="GO" id="GO:0005765">
    <property type="term" value="C:lysosomal membrane"/>
    <property type="evidence" value="ECO:0007669"/>
    <property type="project" value="UniProtKB-SubCell"/>
</dbReference>
<dbReference type="Ensembl" id="ENSCSAVT00000007025.1">
    <property type="protein sequence ID" value="ENSCSAVP00000006935.1"/>
    <property type="gene ID" value="ENSCSAVG00000004148.1"/>
</dbReference>
<feature type="domain" description="Glycosyl hydrolase family 30 TIM-barrel" evidence="25">
    <location>
        <begin position="103"/>
        <end position="448"/>
    </location>
</feature>
<comment type="pathway">
    <text evidence="5">Lipid metabolism.</text>
</comment>
<dbReference type="SUPFAM" id="SSF51011">
    <property type="entry name" value="Glycosyl hydrolase domain"/>
    <property type="match status" value="1"/>
</dbReference>
<feature type="domain" description="Glycosyl hydrolase family 30 beta sandwich" evidence="26">
    <location>
        <begin position="451"/>
        <end position="513"/>
    </location>
</feature>
<dbReference type="HOGENOM" id="CLU_014379_1_2_1"/>
<evidence type="ECO:0000256" key="11">
    <source>
        <dbReference type="ARBA" id="ARBA00033633"/>
    </source>
</evidence>
<dbReference type="InterPro" id="IPR017853">
    <property type="entry name" value="GH"/>
</dbReference>
<comment type="catalytic activity">
    <reaction evidence="14">
        <text>1-(beta-D-galactosyl)-N-dodecanoylsphing-4-enine + cholesterol = cholesteryl 3-beta-D-galactoside + N-dodecanoylsphing-4-enine</text>
        <dbReference type="Rhea" id="RHEA:70255"/>
        <dbReference type="ChEBI" id="CHEBI:16113"/>
        <dbReference type="ChEBI" id="CHEBI:72956"/>
        <dbReference type="ChEBI" id="CHEBI:73432"/>
        <dbReference type="ChEBI" id="CHEBI:189066"/>
    </reaction>
    <physiologicalReaction direction="left-to-right" evidence="14">
        <dbReference type="Rhea" id="RHEA:70256"/>
    </physiologicalReaction>
    <physiologicalReaction direction="right-to-left" evidence="14">
        <dbReference type="Rhea" id="RHEA:70257"/>
    </physiologicalReaction>
</comment>
<dbReference type="InterPro" id="IPR033452">
    <property type="entry name" value="GH30_C"/>
</dbReference>
<name>H2YNM8_CIOSA</name>
<comment type="subcellular location">
    <subcellularLocation>
        <location evidence="2">Lysosome membrane</location>
        <topology evidence="2">Peripheral membrane protein</topology>
        <orientation evidence="2">Lumenal side</orientation>
    </subcellularLocation>
</comment>
<evidence type="ECO:0000256" key="18">
    <source>
        <dbReference type="ARBA" id="ARBA00048698"/>
    </source>
</evidence>
<comment type="catalytic activity">
    <reaction evidence="15">
        <text>a beta-D-glucosyl-(1&lt;-&gt;1')-N-acylsphing-4-enine + cholesterol = cholesteryl 3-beta-D-glucoside + an N-acylsphing-4-enine</text>
        <dbReference type="Rhea" id="RHEA:58264"/>
        <dbReference type="ChEBI" id="CHEBI:16113"/>
        <dbReference type="ChEBI" id="CHEBI:17495"/>
        <dbReference type="ChEBI" id="CHEBI:22801"/>
        <dbReference type="ChEBI" id="CHEBI:52639"/>
    </reaction>
    <physiologicalReaction direction="left-to-right" evidence="15">
        <dbReference type="Rhea" id="RHEA:58265"/>
    </physiologicalReaction>
    <physiologicalReaction direction="right-to-left" evidence="15">
        <dbReference type="Rhea" id="RHEA:58266"/>
    </physiologicalReaction>
</comment>
<evidence type="ECO:0000256" key="20">
    <source>
        <dbReference type="ARBA" id="ARBA00048880"/>
    </source>
</evidence>
<evidence type="ECO:0000256" key="19">
    <source>
        <dbReference type="ARBA" id="ARBA00048817"/>
    </source>
</evidence>
<accession>H2YNM8</accession>
<dbReference type="GO" id="GO:0004336">
    <property type="term" value="F:galactosylceramidase activity"/>
    <property type="evidence" value="ECO:0007669"/>
    <property type="project" value="UniProtKB-EC"/>
</dbReference>
<evidence type="ECO:0000256" key="22">
    <source>
        <dbReference type="ARBA" id="ARBA00049516"/>
    </source>
</evidence>
<dbReference type="PRINTS" id="PR00843">
    <property type="entry name" value="GLHYDRLASE30"/>
</dbReference>
<dbReference type="PANTHER" id="PTHR11069">
    <property type="entry name" value="GLUCOSYLCERAMIDASE"/>
    <property type="match status" value="1"/>
</dbReference>
<comment type="catalytic activity">
    <reaction evidence="22">
        <text>beta-D-glucosyl-N-(9Z-octadecenoyl)-sphing-4E-enine + cholesterol = N-(9Z-octadecenoyl)-sphing-4-enine + cholesteryl 3-beta-D-glucoside</text>
        <dbReference type="Rhea" id="RHEA:58324"/>
        <dbReference type="ChEBI" id="CHEBI:16113"/>
        <dbReference type="ChEBI" id="CHEBI:17495"/>
        <dbReference type="ChEBI" id="CHEBI:77996"/>
        <dbReference type="ChEBI" id="CHEBI:139140"/>
    </reaction>
    <physiologicalReaction direction="left-to-right" evidence="22">
        <dbReference type="Rhea" id="RHEA:58325"/>
    </physiologicalReaction>
    <physiologicalReaction direction="right-to-left" evidence="22">
        <dbReference type="Rhea" id="RHEA:58326"/>
    </physiologicalReaction>
</comment>
<comment type="similarity">
    <text evidence="6 23">Belongs to the glycosyl hydrolase 30 family.</text>
</comment>
<dbReference type="Pfam" id="PF02055">
    <property type="entry name" value="Glyco_hydro_30"/>
    <property type="match status" value="1"/>
</dbReference>
<evidence type="ECO:0000256" key="3">
    <source>
        <dbReference type="ARBA" id="ARBA00004731"/>
    </source>
</evidence>
<dbReference type="PANTHER" id="PTHR11069:SF23">
    <property type="entry name" value="LYSOSOMAL ACID GLUCOSYLCERAMIDASE"/>
    <property type="match status" value="1"/>
</dbReference>
<evidence type="ECO:0000313" key="28">
    <source>
        <dbReference type="Proteomes" id="UP000007875"/>
    </source>
</evidence>
<evidence type="ECO:0000259" key="26">
    <source>
        <dbReference type="Pfam" id="PF17189"/>
    </source>
</evidence>
<evidence type="ECO:0000259" key="25">
    <source>
        <dbReference type="Pfam" id="PF02055"/>
    </source>
</evidence>